<keyword evidence="4" id="KW-0597">Phosphoprotein</keyword>
<evidence type="ECO:0000256" key="10">
    <source>
        <dbReference type="ARBA" id="ARBA00036074"/>
    </source>
</evidence>
<dbReference type="PANTHER" id="PTHR11468">
    <property type="entry name" value="GLYCOGEN PHOSPHORYLASE"/>
    <property type="match status" value="1"/>
</dbReference>
<evidence type="ECO:0000256" key="7">
    <source>
        <dbReference type="ARBA" id="ARBA00022679"/>
    </source>
</evidence>
<organism evidence="15 16">
    <name type="scientific">Xiphophorus couchianus</name>
    <name type="common">Monterrey platyfish</name>
    <dbReference type="NCBI Taxonomy" id="32473"/>
    <lineage>
        <taxon>Eukaryota</taxon>
        <taxon>Metazoa</taxon>
        <taxon>Chordata</taxon>
        <taxon>Craniata</taxon>
        <taxon>Vertebrata</taxon>
        <taxon>Euteleostomi</taxon>
        <taxon>Actinopterygii</taxon>
        <taxon>Neopterygii</taxon>
        <taxon>Teleostei</taxon>
        <taxon>Neoteleostei</taxon>
        <taxon>Acanthomorphata</taxon>
        <taxon>Ovalentaria</taxon>
        <taxon>Atherinomorphae</taxon>
        <taxon>Cyprinodontiformes</taxon>
        <taxon>Poeciliidae</taxon>
        <taxon>Poeciliinae</taxon>
        <taxon>Xiphophorus</taxon>
    </lineage>
</organism>
<dbReference type="GO" id="GO:0008184">
    <property type="term" value="F:glycogen phosphorylase activity"/>
    <property type="evidence" value="ECO:0007669"/>
    <property type="project" value="InterPro"/>
</dbReference>
<keyword evidence="8 13" id="KW-0663">Pyridoxal phosphate</keyword>
<evidence type="ECO:0000256" key="2">
    <source>
        <dbReference type="ARBA" id="ARBA00006047"/>
    </source>
</evidence>
<comment type="catalytic activity">
    <reaction evidence="10">
        <text>[(1-&gt;4)-alpha-D-glucosyl](n) + phosphate = [(1-&gt;4)-alpha-D-glucosyl](n-1) + alpha-D-glucose 1-phosphate</text>
        <dbReference type="Rhea" id="RHEA:41732"/>
        <dbReference type="Rhea" id="RHEA-COMP:9584"/>
        <dbReference type="Rhea" id="RHEA-COMP:9586"/>
        <dbReference type="ChEBI" id="CHEBI:15444"/>
        <dbReference type="ChEBI" id="CHEBI:43474"/>
        <dbReference type="ChEBI" id="CHEBI:58601"/>
        <dbReference type="EC" id="2.4.1.1"/>
    </reaction>
    <physiologicalReaction direction="left-to-right" evidence="10">
        <dbReference type="Rhea" id="RHEA:41733"/>
    </physiologicalReaction>
</comment>
<evidence type="ECO:0000256" key="14">
    <source>
        <dbReference type="RuleBase" id="RU000587"/>
    </source>
</evidence>
<dbReference type="EC" id="2.4.1.1" evidence="14"/>
<keyword evidence="7 14" id="KW-0808">Transferase</keyword>
<evidence type="ECO:0000256" key="5">
    <source>
        <dbReference type="ARBA" id="ARBA00022600"/>
    </source>
</evidence>
<dbReference type="FunFam" id="3.40.50.2000:FF:000005">
    <property type="entry name" value="Alpha-1,4 glucan phosphorylase"/>
    <property type="match status" value="1"/>
</dbReference>
<dbReference type="Proteomes" id="UP000261380">
    <property type="component" value="Unplaced"/>
</dbReference>
<comment type="cofactor">
    <cofactor evidence="1 14">
        <name>pyridoxal 5'-phosphate</name>
        <dbReference type="ChEBI" id="CHEBI:597326"/>
    </cofactor>
</comment>
<evidence type="ECO:0000256" key="12">
    <source>
        <dbReference type="ARBA" id="ARBA00046783"/>
    </source>
</evidence>
<dbReference type="GeneID" id="114134535"/>
<dbReference type="InterPro" id="IPR035090">
    <property type="entry name" value="Pyridoxal_P_attach_site"/>
</dbReference>
<accession>A0A3B5LAY8</accession>
<evidence type="ECO:0000256" key="3">
    <source>
        <dbReference type="ARBA" id="ARBA00022533"/>
    </source>
</evidence>
<dbReference type="CTD" id="5836"/>
<dbReference type="PANTHER" id="PTHR11468:SF3">
    <property type="entry name" value="GLYCOGEN PHOSPHORYLASE, LIVER FORM"/>
    <property type="match status" value="1"/>
</dbReference>
<dbReference type="GO" id="GO:0005980">
    <property type="term" value="P:glycogen catabolic process"/>
    <property type="evidence" value="ECO:0007669"/>
    <property type="project" value="TreeGrafter"/>
</dbReference>
<keyword evidence="5" id="KW-0321">Glycogen metabolism</keyword>
<evidence type="ECO:0000313" key="16">
    <source>
        <dbReference type="Proteomes" id="UP000261380"/>
    </source>
</evidence>
<feature type="modified residue" description="N6-(pyridoxal phosphate)lysine" evidence="13">
    <location>
        <position position="679"/>
    </location>
</feature>
<dbReference type="STRING" id="32473.ENSXCOP00000005034"/>
<dbReference type="InterPro" id="IPR011833">
    <property type="entry name" value="Glycg_phsphrylas"/>
</dbReference>
<reference evidence="15" key="2">
    <citation type="submission" date="2025-09" db="UniProtKB">
        <authorList>
            <consortium name="Ensembl"/>
        </authorList>
    </citation>
    <scope>IDENTIFICATION</scope>
</reference>
<keyword evidence="16" id="KW-1185">Reference proteome</keyword>
<evidence type="ECO:0000313" key="15">
    <source>
        <dbReference type="Ensembl" id="ENSXCOP00000005034.1"/>
    </source>
</evidence>
<evidence type="ECO:0000256" key="6">
    <source>
        <dbReference type="ARBA" id="ARBA00022676"/>
    </source>
</evidence>
<dbReference type="PROSITE" id="PS00102">
    <property type="entry name" value="PHOSPHORYLASE"/>
    <property type="match status" value="1"/>
</dbReference>
<dbReference type="FunFam" id="3.40.50.2000:FF:000197">
    <property type="entry name" value="Alpha-1,4 glucan phosphorylase"/>
    <property type="match status" value="1"/>
</dbReference>
<keyword evidence="9 14" id="KW-0119">Carbohydrate metabolism</keyword>
<keyword evidence="6 14" id="KW-0328">Glycosyltransferase</keyword>
<evidence type="ECO:0000256" key="9">
    <source>
        <dbReference type="ARBA" id="ARBA00023277"/>
    </source>
</evidence>
<dbReference type="Ensembl" id="ENSXCOT00000005095.1">
    <property type="protein sequence ID" value="ENSXCOP00000005034.1"/>
    <property type="gene ID" value="ENSXCOG00000003952.1"/>
</dbReference>
<keyword evidence="3" id="KW-0021">Allosteric enzyme</keyword>
<dbReference type="NCBIfam" id="TIGR02093">
    <property type="entry name" value="P_ylase"/>
    <property type="match status" value="1"/>
</dbReference>
<evidence type="ECO:0000256" key="1">
    <source>
        <dbReference type="ARBA" id="ARBA00001933"/>
    </source>
</evidence>
<dbReference type="GeneTree" id="ENSGT00950000183148"/>
<comment type="function">
    <text evidence="11 14">Allosteric enzyme that catalyzes the rate-limiting step in glycogen catabolism, the phosphorolytic cleavage of glycogen to produce glucose-1-phosphate, and plays a central role in maintaining cellular and organismal glucose homeostasis.</text>
</comment>
<dbReference type="InterPro" id="IPR000811">
    <property type="entry name" value="Glyco_trans_35"/>
</dbReference>
<evidence type="ECO:0000256" key="11">
    <source>
        <dbReference type="ARBA" id="ARBA00037413"/>
    </source>
</evidence>
<evidence type="ECO:0000256" key="8">
    <source>
        <dbReference type="ARBA" id="ARBA00022898"/>
    </source>
</evidence>
<dbReference type="FunFam" id="3.40.50.2000:FF:000153">
    <property type="entry name" value="Alpha-1,4 glucan phosphorylase"/>
    <property type="match status" value="1"/>
</dbReference>
<dbReference type="PIRSF" id="PIRSF000460">
    <property type="entry name" value="Pprylas_GlgP"/>
    <property type="match status" value="1"/>
</dbReference>
<dbReference type="CDD" id="cd04300">
    <property type="entry name" value="GT35_Glycogen_Phosphorylase"/>
    <property type="match status" value="1"/>
</dbReference>
<dbReference type="SUPFAM" id="SSF53756">
    <property type="entry name" value="UDP-Glycosyltransferase/glycogen phosphorylase"/>
    <property type="match status" value="1"/>
</dbReference>
<sequence>MATPLTDQEKRKQISIRGIVGVENVAELKKGFNRHLHFTLVKDRNIATPRDYYFALAHTVRDHLVGRWIRTQQFYYEADPKRVYYLSLEFYMGRTLQNTMINLGLQNACDEAIYQLGLDMEELEEVEEDAGLGNGGLGRLAACFLDSMATLGLAAYGYGIRYEYGIFNQKIRDGWQVEEADDWLRHGNPWEKARPEYMLPVHFYGRVEETRDGPKWVDTQVVLAMPYDTPVPGYMNNTVNTMRLWSARAPNDFNLKDFNVGDYIQAVLDRNLAENISRVLYPNDNFFEGKELRLKQEYFVVAATLQDIIRRFKTTKKGRPSRTTFDAFPDKVAIQLNDTHPAMAIPELMRIFVDIEKLDWETAWDLTRRTFAYTNHTVLPEALERWPVELLEKLLPRHLQIIYQINQAHLDKIAALFPNDIDKLRKMSLIEEDGCKRVNMAHLCIVGSHAVNGVAQIHSDIIRTEVFKDFSDLEPGKFQNKTNGITPRRWLLLCNPGLAELIAEVIGEDYVKDLSQLKKLNDFVNDLAFVRDVAKIKQDNKLKFAQFLETEYRVKINPSSMFDVHIKRIHEYKRQLLNCLHIIALYNRIRKNPNAPFVPRTVIVGGKAAPGYHMAKMIIKLITSVADVVNNDPLVGSKLKVIFLENYRVSLAEKVIPATDLSEQISTAGTEASGTGNMKFMLNGALTIGTMDGANVEMAEEAGEENLFIFGMRVEDVAEMDKKGYDAMTYYKKIPELKQVMDQIASGFFSPKNPELFKDLTDMLFKYDRFKVFADFEDYLKTQEKVSKLYQDTVEWTKMAIKNIAATGKFSSDRTIAEYATEVWGVEPTDLKIPPPSEPREAIEETVKALRKM</sequence>
<dbReference type="GO" id="GO:0005737">
    <property type="term" value="C:cytoplasm"/>
    <property type="evidence" value="ECO:0007669"/>
    <property type="project" value="TreeGrafter"/>
</dbReference>
<name>A0A3B5LAY8_9TELE</name>
<dbReference type="Gene3D" id="3.40.50.2000">
    <property type="entry name" value="Glycogen Phosphorylase B"/>
    <property type="match status" value="2"/>
</dbReference>
<protein>
    <recommendedName>
        <fullName evidence="14">Alpha-1,4 glucan phosphorylase</fullName>
        <ecNumber evidence="14">2.4.1.1</ecNumber>
    </recommendedName>
</protein>
<comment type="subunit">
    <text evidence="12">Homodimer; enzymatically active. Interacts with PPP1R3B; recruits the phosphatase PP1 which dephosphorylates and inactivates PYGL/glycogen phosphorylase.</text>
</comment>
<dbReference type="AlphaFoldDB" id="A0A3B5LAY8"/>
<dbReference type="GO" id="GO:0030170">
    <property type="term" value="F:pyridoxal phosphate binding"/>
    <property type="evidence" value="ECO:0007669"/>
    <property type="project" value="InterPro"/>
</dbReference>
<dbReference type="Pfam" id="PF00343">
    <property type="entry name" value="Phosphorylase"/>
    <property type="match status" value="1"/>
</dbReference>
<proteinExistence type="inferred from homology"/>
<reference evidence="15" key="1">
    <citation type="submission" date="2025-08" db="UniProtKB">
        <authorList>
            <consortium name="Ensembl"/>
        </authorList>
    </citation>
    <scope>IDENTIFICATION</scope>
</reference>
<evidence type="ECO:0000256" key="4">
    <source>
        <dbReference type="ARBA" id="ARBA00022553"/>
    </source>
</evidence>
<comment type="similarity">
    <text evidence="2 14">Belongs to the glycogen phosphorylase family.</text>
</comment>
<evidence type="ECO:0000256" key="13">
    <source>
        <dbReference type="PIRSR" id="PIRSR000460-1"/>
    </source>
</evidence>
<dbReference type="KEGG" id="xco:114134535"/>
<dbReference type="RefSeq" id="XP_027857009.1">
    <property type="nucleotide sequence ID" value="XM_028001208.1"/>
</dbReference>